<dbReference type="STRING" id="342668.A0A1B8GAB7"/>
<feature type="compositionally biased region" description="Low complexity" evidence="1">
    <location>
        <begin position="179"/>
        <end position="195"/>
    </location>
</feature>
<dbReference type="EMBL" id="KV460263">
    <property type="protein sequence ID" value="OBT92727.1"/>
    <property type="molecule type" value="Genomic_DNA"/>
</dbReference>
<feature type="compositionally biased region" description="Basic residues" evidence="1">
    <location>
        <begin position="206"/>
        <end position="216"/>
    </location>
</feature>
<keyword evidence="3" id="KW-1185">Reference proteome</keyword>
<dbReference type="AlphaFoldDB" id="A0A1B8GAB7"/>
<feature type="compositionally biased region" description="Basic residues" evidence="1">
    <location>
        <begin position="259"/>
        <end position="274"/>
    </location>
</feature>
<evidence type="ECO:0000256" key="1">
    <source>
        <dbReference type="SAM" id="MobiDB-lite"/>
    </source>
</evidence>
<sequence>MFDLPGAKRVRRDDLYNSDDGNEDAASQIDDSRARLLQDQLAQLYGPITIPSQDPVAPGGTEPSPDAPPAEAEDEEFEFRLFAPSTTAVASNDNQSSKPDETTTQRIILSNSDDEDLGDGAFTVPQRRLSWYIAAPATGTKKAEFEEAAVSAEMVQREREHRAWALEKPWRVTVIRTGSASTSQPAAALAAKSVSVRTAEGDGKTKRTKPNKKRRIEVRIRERALAEKLEAERLRCAKMEEEKASRGAEDAEKRTARNRERKIKRREREKRKKAAAAGMPEPSGEGDSGSESDAN</sequence>
<organism evidence="2 3">
    <name type="scientific">Pseudogymnoascus verrucosus</name>
    <dbReference type="NCBI Taxonomy" id="342668"/>
    <lineage>
        <taxon>Eukaryota</taxon>
        <taxon>Fungi</taxon>
        <taxon>Dikarya</taxon>
        <taxon>Ascomycota</taxon>
        <taxon>Pezizomycotina</taxon>
        <taxon>Leotiomycetes</taxon>
        <taxon>Thelebolales</taxon>
        <taxon>Thelebolaceae</taxon>
        <taxon>Pseudogymnoascus</taxon>
    </lineage>
</organism>
<feature type="region of interest" description="Disordered" evidence="1">
    <location>
        <begin position="178"/>
        <end position="218"/>
    </location>
</feature>
<dbReference type="OrthoDB" id="5425061at2759"/>
<reference evidence="3" key="2">
    <citation type="journal article" date="2018" name="Nat. Commun.">
        <title>Extreme sensitivity to ultraviolet light in the fungal pathogen causing white-nose syndrome of bats.</title>
        <authorList>
            <person name="Palmer J.M."/>
            <person name="Drees K.P."/>
            <person name="Foster J.T."/>
            <person name="Lindner D.L."/>
        </authorList>
    </citation>
    <scope>NUCLEOTIDE SEQUENCE [LARGE SCALE GENOMIC DNA]</scope>
    <source>
        <strain evidence="3">UAMH 10579</strain>
    </source>
</reference>
<accession>A0A1B8GAB7</accession>
<dbReference type="RefSeq" id="XP_018126460.1">
    <property type="nucleotide sequence ID" value="XM_018279112.2"/>
</dbReference>
<gene>
    <name evidence="2" type="ORF">VE01_09700</name>
</gene>
<feature type="region of interest" description="Disordered" evidence="1">
    <location>
        <begin position="1"/>
        <end position="31"/>
    </location>
</feature>
<dbReference type="InterPro" id="IPR018555">
    <property type="entry name" value="C630.06c-like"/>
</dbReference>
<feature type="region of interest" description="Disordered" evidence="1">
    <location>
        <begin position="231"/>
        <end position="295"/>
    </location>
</feature>
<dbReference type="Pfam" id="PF09428">
    <property type="entry name" value="DUF2011"/>
    <property type="match status" value="1"/>
</dbReference>
<dbReference type="Proteomes" id="UP000091956">
    <property type="component" value="Unassembled WGS sequence"/>
</dbReference>
<protein>
    <submittedName>
        <fullName evidence="2">Uncharacterized protein</fullName>
    </submittedName>
</protein>
<evidence type="ECO:0000313" key="2">
    <source>
        <dbReference type="EMBL" id="OBT92727.1"/>
    </source>
</evidence>
<evidence type="ECO:0000313" key="3">
    <source>
        <dbReference type="Proteomes" id="UP000091956"/>
    </source>
</evidence>
<name>A0A1B8GAB7_9PEZI</name>
<feature type="region of interest" description="Disordered" evidence="1">
    <location>
        <begin position="45"/>
        <end position="121"/>
    </location>
</feature>
<feature type="compositionally biased region" description="Low complexity" evidence="1">
    <location>
        <begin position="275"/>
        <end position="287"/>
    </location>
</feature>
<proteinExistence type="predicted"/>
<reference evidence="2 3" key="1">
    <citation type="submission" date="2016-03" db="EMBL/GenBank/DDBJ databases">
        <title>Comparative genomics of Pseudogymnoascus destructans, the fungus causing white-nose syndrome of bats.</title>
        <authorList>
            <person name="Palmer J.M."/>
            <person name="Drees K.P."/>
            <person name="Foster J.T."/>
            <person name="Lindner D.L."/>
        </authorList>
    </citation>
    <scope>NUCLEOTIDE SEQUENCE [LARGE SCALE GENOMIC DNA]</scope>
    <source>
        <strain evidence="2 3">UAMH 10579</strain>
    </source>
</reference>
<feature type="compositionally biased region" description="Basic and acidic residues" evidence="1">
    <location>
        <begin position="231"/>
        <end position="258"/>
    </location>
</feature>
<dbReference type="GeneID" id="28843086"/>
<feature type="compositionally biased region" description="Polar residues" evidence="1">
    <location>
        <begin position="84"/>
        <end position="97"/>
    </location>
</feature>